<dbReference type="STRING" id="1234679.BN424_1366"/>
<dbReference type="Proteomes" id="UP000000212">
    <property type="component" value="Chromosome"/>
</dbReference>
<dbReference type="EMBL" id="HE999757">
    <property type="protein sequence ID" value="CCO10808.2"/>
    <property type="molecule type" value="Genomic_DNA"/>
</dbReference>
<reference evidence="2" key="1">
    <citation type="journal article" date="2013" name="Genome Announc.">
        <title>Complete Chromosome Sequence of Carnobacterium maltaromaticum LMA 28.</title>
        <authorList>
            <person name="Cailliez-Grimal C."/>
            <person name="Chaillou S."/>
            <person name="Anba-Mondoloni J."/>
            <person name="Loux V."/>
            <person name="Afzal M.I."/>
            <person name="Rahman A."/>
            <person name="Kergourlay G."/>
            <person name="Champomier-Verges M.C."/>
            <person name="Zagorec M."/>
            <person name="Dalgaard P."/>
            <person name="Leisner J.J."/>
            <person name="Prevost H."/>
            <person name="Revol-Junelles A.M."/>
            <person name="Borges F."/>
        </authorList>
    </citation>
    <scope>NUCLEOTIDE SEQUENCE</scope>
    <source>
        <strain evidence="2">LMA28</strain>
    </source>
</reference>
<protein>
    <submittedName>
        <fullName evidence="1">Uncharacterized protein</fullName>
    </submittedName>
</protein>
<proteinExistence type="predicted"/>
<gene>
    <name evidence="1" type="ORF">BN424_1366</name>
</gene>
<dbReference type="KEGG" id="cml:BN424_1366"/>
<organism evidence="1 2">
    <name type="scientific">Carnobacterium maltaromaticum LMA28</name>
    <dbReference type="NCBI Taxonomy" id="1234679"/>
    <lineage>
        <taxon>Bacteria</taxon>
        <taxon>Bacillati</taxon>
        <taxon>Bacillota</taxon>
        <taxon>Bacilli</taxon>
        <taxon>Lactobacillales</taxon>
        <taxon>Carnobacteriaceae</taxon>
        <taxon>Carnobacterium</taxon>
    </lineage>
</organism>
<name>K8EG41_CARML</name>
<dbReference type="HOGENOM" id="CLU_2970959_0_0_9"/>
<sequence length="58" mass="6637">MDVESTVFSKIVLFSMLHFNNNKIRKGSSEEFHYNSRGSCFFKLVLGFLTFNGVEIVA</sequence>
<evidence type="ECO:0000313" key="2">
    <source>
        <dbReference type="Proteomes" id="UP000000212"/>
    </source>
</evidence>
<keyword evidence="2" id="KW-1185">Reference proteome</keyword>
<accession>K8EG41</accession>
<dbReference type="AlphaFoldDB" id="K8EG41"/>
<evidence type="ECO:0000313" key="1">
    <source>
        <dbReference type="EMBL" id="CCO10808.2"/>
    </source>
</evidence>